<keyword evidence="2" id="KW-1003">Cell membrane</keyword>
<reference evidence="10" key="1">
    <citation type="submission" date="2021-04" db="EMBL/GenBank/DDBJ databases">
        <title>novel species isolated from subtropical streams in China.</title>
        <authorList>
            <person name="Lu H."/>
        </authorList>
    </citation>
    <scope>NUCLEOTIDE SEQUENCE</scope>
    <source>
        <strain evidence="10">LFS511W</strain>
    </source>
</reference>
<dbReference type="PANTHER" id="PTHR33908">
    <property type="entry name" value="MANNOSYLTRANSFERASE YKCB-RELATED"/>
    <property type="match status" value="1"/>
</dbReference>
<comment type="subcellular location">
    <subcellularLocation>
        <location evidence="1">Cell membrane</location>
        <topology evidence="1">Multi-pass membrane protein</topology>
    </subcellularLocation>
</comment>
<feature type="transmembrane region" description="Helical" evidence="8">
    <location>
        <begin position="16"/>
        <end position="36"/>
    </location>
</feature>
<name>A0A941DNW5_9BURK</name>
<evidence type="ECO:0000256" key="1">
    <source>
        <dbReference type="ARBA" id="ARBA00004651"/>
    </source>
</evidence>
<dbReference type="InterPro" id="IPR038731">
    <property type="entry name" value="RgtA/B/C-like"/>
</dbReference>
<dbReference type="InterPro" id="IPR050297">
    <property type="entry name" value="LipidA_mod_glycosyltrf_83"/>
</dbReference>
<keyword evidence="5 8" id="KW-0812">Transmembrane</keyword>
<accession>A0A941DNW5</accession>
<dbReference type="PANTHER" id="PTHR33908:SF3">
    <property type="entry name" value="UNDECAPRENYL PHOSPHATE-ALPHA-4-AMINO-4-DEOXY-L-ARABINOSE ARABINOSYL TRANSFERASE"/>
    <property type="match status" value="1"/>
</dbReference>
<feature type="transmembrane region" description="Helical" evidence="8">
    <location>
        <begin position="306"/>
        <end position="324"/>
    </location>
</feature>
<dbReference type="GO" id="GO:0009103">
    <property type="term" value="P:lipopolysaccharide biosynthetic process"/>
    <property type="evidence" value="ECO:0007669"/>
    <property type="project" value="TreeGrafter"/>
</dbReference>
<feature type="transmembrane region" description="Helical" evidence="8">
    <location>
        <begin position="359"/>
        <end position="376"/>
    </location>
</feature>
<feature type="domain" description="Glycosyltransferase RgtA/B/C/D-like" evidence="9">
    <location>
        <begin position="72"/>
        <end position="217"/>
    </location>
</feature>
<feature type="transmembrane region" description="Helical" evidence="8">
    <location>
        <begin position="120"/>
        <end position="139"/>
    </location>
</feature>
<dbReference type="GO" id="GO:0010041">
    <property type="term" value="P:response to iron(III) ion"/>
    <property type="evidence" value="ECO:0007669"/>
    <property type="project" value="TreeGrafter"/>
</dbReference>
<dbReference type="EMBL" id="JAGSPN010000009">
    <property type="protein sequence ID" value="MBR7783079.1"/>
    <property type="molecule type" value="Genomic_DNA"/>
</dbReference>
<evidence type="ECO:0000256" key="5">
    <source>
        <dbReference type="ARBA" id="ARBA00022692"/>
    </source>
</evidence>
<comment type="caution">
    <text evidence="10">The sequence shown here is derived from an EMBL/GenBank/DDBJ whole genome shotgun (WGS) entry which is preliminary data.</text>
</comment>
<dbReference type="Pfam" id="PF13231">
    <property type="entry name" value="PMT_2"/>
    <property type="match status" value="1"/>
</dbReference>
<keyword evidence="6 8" id="KW-1133">Transmembrane helix</keyword>
<evidence type="ECO:0000259" key="9">
    <source>
        <dbReference type="Pfam" id="PF13231"/>
    </source>
</evidence>
<feature type="transmembrane region" description="Helical" evidence="8">
    <location>
        <begin position="419"/>
        <end position="436"/>
    </location>
</feature>
<sequence length="556" mass="62548">MISQDKPGFLPDLPQWFIWICAILIVTFQLGGYPVLNNNEGLYAEIPREMLASGNWQGWVIPHLNGLAYMEKPPLLYWLTAICMALFGESETVIRLVPAVSALACVGLLQWFGRQLQREAAAKLAALMFISGLGVMLMSRSLMFDMLLTACLLGAAMNAWLFHERQELRYGCRSLVFLALAILAKGFVATILFTAIGGGYLALKTRSVSGMFSALGMWLRWQPWALFLLVVLPWHIAAMFAEPIFAWFYFINEHILRFMGKREPHDYYAGAWWYYLPRMAIFLFPWALILPVLLRIKRVMPTVPALHALLAAGWIMPLLFFSVSSAKANYYLVTVMPLLALQIACWLEETGGMKRYGGIVLGGICALLASLLFFAAGKQGGSEQLALGMTATNLMQLFACVFLMIAGGVVWMAYKRPSWAMLPLLIVPFVTIPVLVDGANSKSAEISTRDLVDYSKVHFADRELMLYRVFEQQSSLPFYLKRPVRVVDSRSSDLYWGNKLHKNTIVIDDQKFVQVLKNEKLALIVLDEDQADFDQKPYAAGMKRIARLGKANVFSN</sequence>
<keyword evidence="4" id="KW-0808">Transferase</keyword>
<dbReference type="RefSeq" id="WP_212688357.1">
    <property type="nucleotide sequence ID" value="NZ_JAGSPN010000009.1"/>
</dbReference>
<evidence type="ECO:0000256" key="7">
    <source>
        <dbReference type="ARBA" id="ARBA00023136"/>
    </source>
</evidence>
<evidence type="ECO:0000313" key="11">
    <source>
        <dbReference type="Proteomes" id="UP000680067"/>
    </source>
</evidence>
<feature type="transmembrane region" description="Helical" evidence="8">
    <location>
        <begin position="175"/>
        <end position="203"/>
    </location>
</feature>
<keyword evidence="11" id="KW-1185">Reference proteome</keyword>
<dbReference type="GO" id="GO:0016763">
    <property type="term" value="F:pentosyltransferase activity"/>
    <property type="evidence" value="ECO:0007669"/>
    <property type="project" value="TreeGrafter"/>
</dbReference>
<proteinExistence type="predicted"/>
<organism evidence="10 11">
    <name type="scientific">Undibacterium luofuense</name>
    <dbReference type="NCBI Taxonomy" id="2828733"/>
    <lineage>
        <taxon>Bacteria</taxon>
        <taxon>Pseudomonadati</taxon>
        <taxon>Pseudomonadota</taxon>
        <taxon>Betaproteobacteria</taxon>
        <taxon>Burkholderiales</taxon>
        <taxon>Oxalobacteraceae</taxon>
        <taxon>Undibacterium</taxon>
    </lineage>
</organism>
<feature type="transmembrane region" description="Helical" evidence="8">
    <location>
        <begin position="224"/>
        <end position="251"/>
    </location>
</feature>
<dbReference type="Proteomes" id="UP000680067">
    <property type="component" value="Unassembled WGS sequence"/>
</dbReference>
<evidence type="ECO:0000313" key="10">
    <source>
        <dbReference type="EMBL" id="MBR7783079.1"/>
    </source>
</evidence>
<dbReference type="GO" id="GO:0005886">
    <property type="term" value="C:plasma membrane"/>
    <property type="evidence" value="ECO:0007669"/>
    <property type="project" value="UniProtKB-SubCell"/>
</dbReference>
<gene>
    <name evidence="10" type="ORF">KDM89_13080</name>
</gene>
<evidence type="ECO:0000256" key="4">
    <source>
        <dbReference type="ARBA" id="ARBA00022679"/>
    </source>
</evidence>
<feature type="transmembrane region" description="Helical" evidence="8">
    <location>
        <begin position="271"/>
        <end position="294"/>
    </location>
</feature>
<evidence type="ECO:0000256" key="3">
    <source>
        <dbReference type="ARBA" id="ARBA00022676"/>
    </source>
</evidence>
<keyword evidence="3" id="KW-0328">Glycosyltransferase</keyword>
<feature type="transmembrane region" description="Helical" evidence="8">
    <location>
        <begin position="146"/>
        <end position="163"/>
    </location>
</feature>
<evidence type="ECO:0000256" key="2">
    <source>
        <dbReference type="ARBA" id="ARBA00022475"/>
    </source>
</evidence>
<dbReference type="AlphaFoldDB" id="A0A941DNW5"/>
<evidence type="ECO:0000256" key="6">
    <source>
        <dbReference type="ARBA" id="ARBA00022989"/>
    </source>
</evidence>
<protein>
    <submittedName>
        <fullName evidence="10">Glycosyltransferase family 39 protein</fullName>
    </submittedName>
</protein>
<keyword evidence="7 8" id="KW-0472">Membrane</keyword>
<evidence type="ECO:0000256" key="8">
    <source>
        <dbReference type="SAM" id="Phobius"/>
    </source>
</evidence>
<feature type="transmembrane region" description="Helical" evidence="8">
    <location>
        <begin position="396"/>
        <end position="414"/>
    </location>
</feature>
<feature type="transmembrane region" description="Helical" evidence="8">
    <location>
        <begin position="330"/>
        <end position="347"/>
    </location>
</feature>